<proteinExistence type="predicted"/>
<keyword evidence="2" id="KW-1185">Reference proteome</keyword>
<accession>A0AAV8VM24</accession>
<name>A0AAV8VM24_9CUCU</name>
<gene>
    <name evidence="1" type="ORF">NQ315_014782</name>
</gene>
<dbReference type="AlphaFoldDB" id="A0AAV8VM24"/>
<evidence type="ECO:0000313" key="1">
    <source>
        <dbReference type="EMBL" id="KAJ8915274.1"/>
    </source>
</evidence>
<dbReference type="EMBL" id="JANEYG010000055">
    <property type="protein sequence ID" value="KAJ8915274.1"/>
    <property type="molecule type" value="Genomic_DNA"/>
</dbReference>
<organism evidence="1 2">
    <name type="scientific">Exocentrus adspersus</name>
    <dbReference type="NCBI Taxonomy" id="1586481"/>
    <lineage>
        <taxon>Eukaryota</taxon>
        <taxon>Metazoa</taxon>
        <taxon>Ecdysozoa</taxon>
        <taxon>Arthropoda</taxon>
        <taxon>Hexapoda</taxon>
        <taxon>Insecta</taxon>
        <taxon>Pterygota</taxon>
        <taxon>Neoptera</taxon>
        <taxon>Endopterygota</taxon>
        <taxon>Coleoptera</taxon>
        <taxon>Polyphaga</taxon>
        <taxon>Cucujiformia</taxon>
        <taxon>Chrysomeloidea</taxon>
        <taxon>Cerambycidae</taxon>
        <taxon>Lamiinae</taxon>
        <taxon>Acanthocinini</taxon>
        <taxon>Exocentrus</taxon>
    </lineage>
</organism>
<comment type="caution">
    <text evidence="1">The sequence shown here is derived from an EMBL/GenBank/DDBJ whole genome shotgun (WGS) entry which is preliminary data.</text>
</comment>
<protein>
    <submittedName>
        <fullName evidence="1">Uncharacterized protein</fullName>
    </submittedName>
</protein>
<reference evidence="1 2" key="1">
    <citation type="journal article" date="2023" name="Insect Mol. Biol.">
        <title>Genome sequencing provides insights into the evolution of gene families encoding plant cell wall-degrading enzymes in longhorned beetles.</title>
        <authorList>
            <person name="Shin N.R."/>
            <person name="Okamura Y."/>
            <person name="Kirsch R."/>
            <person name="Pauchet Y."/>
        </authorList>
    </citation>
    <scope>NUCLEOTIDE SEQUENCE [LARGE SCALE GENOMIC DNA]</scope>
    <source>
        <strain evidence="1">EAD_L_NR</strain>
    </source>
</reference>
<dbReference type="Proteomes" id="UP001159042">
    <property type="component" value="Unassembled WGS sequence"/>
</dbReference>
<sequence>MAFFPRFKLANLDLKSCSCGIPNITGRELTKFRFIAFIRKVQLTGGLWEFPNEKRPCQTFYVLVYSCIVTKPGNSESQPSETGESVSGQVNRVSVKLPPFMPNDSEMWLQLAERSFTLAHIKNEETKFSYLCGDKLRSASRD</sequence>
<evidence type="ECO:0000313" key="2">
    <source>
        <dbReference type="Proteomes" id="UP001159042"/>
    </source>
</evidence>